<dbReference type="InterPro" id="IPR050131">
    <property type="entry name" value="Peptidase_S8_subtilisin-like"/>
</dbReference>
<dbReference type="EC" id="3.4.21.-" evidence="13"/>
<dbReference type="SUPFAM" id="SSF52025">
    <property type="entry name" value="PA domain"/>
    <property type="match status" value="1"/>
</dbReference>
<dbReference type="InterPro" id="IPR008965">
    <property type="entry name" value="CBM2/CBM3_carb-bd_dom_sf"/>
</dbReference>
<evidence type="ECO:0000259" key="12">
    <source>
        <dbReference type="PROSITE" id="PS51272"/>
    </source>
</evidence>
<feature type="compositionally biased region" description="Polar residues" evidence="10">
    <location>
        <begin position="1164"/>
        <end position="1185"/>
    </location>
</feature>
<dbReference type="PROSITE" id="PS00137">
    <property type="entry name" value="SUBTILASE_HIS"/>
    <property type="match status" value="1"/>
</dbReference>
<comment type="similarity">
    <text evidence="1 8 9">Belongs to the peptidase S8 family.</text>
</comment>
<dbReference type="PANTHER" id="PTHR43806">
    <property type="entry name" value="PEPTIDASE S8"/>
    <property type="match status" value="1"/>
</dbReference>
<organism evidence="13 14">
    <name type="scientific">Paenibacillus favisporus</name>
    <dbReference type="NCBI Taxonomy" id="221028"/>
    <lineage>
        <taxon>Bacteria</taxon>
        <taxon>Bacillati</taxon>
        <taxon>Bacillota</taxon>
        <taxon>Bacilli</taxon>
        <taxon>Bacillales</taxon>
        <taxon>Paenibacillaceae</taxon>
        <taxon>Paenibacillus</taxon>
    </lineage>
</organism>
<feature type="compositionally biased region" description="Low complexity" evidence="10">
    <location>
        <begin position="1281"/>
        <end position="1290"/>
    </location>
</feature>
<evidence type="ECO:0000256" key="6">
    <source>
        <dbReference type="ARBA" id="ARBA00022801"/>
    </source>
</evidence>
<evidence type="ECO:0000313" key="13">
    <source>
        <dbReference type="EMBL" id="MET3544371.1"/>
    </source>
</evidence>
<dbReference type="SUPFAM" id="SSF54897">
    <property type="entry name" value="Protease propeptides/inhibitors"/>
    <property type="match status" value="1"/>
</dbReference>
<evidence type="ECO:0000256" key="11">
    <source>
        <dbReference type="SAM" id="SignalP"/>
    </source>
</evidence>
<keyword evidence="2" id="KW-0134">Cell wall</keyword>
<dbReference type="InterPro" id="IPR023827">
    <property type="entry name" value="Peptidase_S8_Asp-AS"/>
</dbReference>
<keyword evidence="6 8" id="KW-0378">Hydrolase</keyword>
<dbReference type="InterPro" id="IPR046450">
    <property type="entry name" value="PA_dom_sf"/>
</dbReference>
<dbReference type="InterPro" id="IPR015500">
    <property type="entry name" value="Peptidase_S8_subtilisin-rel"/>
</dbReference>
<dbReference type="SUPFAM" id="SSF49384">
    <property type="entry name" value="Carbohydrate-binding domain"/>
    <property type="match status" value="1"/>
</dbReference>
<protein>
    <submittedName>
        <fullName evidence="13">Minor extracellular serine protease Vpr</fullName>
        <ecNumber evidence="13">3.4.21.-</ecNumber>
    </submittedName>
</protein>
<dbReference type="Gene3D" id="3.30.70.80">
    <property type="entry name" value="Peptidase S8 propeptide/proteinase inhibitor I9"/>
    <property type="match status" value="1"/>
</dbReference>
<dbReference type="InterPro" id="IPR001119">
    <property type="entry name" value="SLH_dom"/>
</dbReference>
<dbReference type="InterPro" id="IPR034213">
    <property type="entry name" value="S8_Vpr-like"/>
</dbReference>
<dbReference type="CDD" id="cd08547">
    <property type="entry name" value="Type_II_cohesin"/>
    <property type="match status" value="1"/>
</dbReference>
<keyword evidence="5 11" id="KW-0732">Signal</keyword>
<dbReference type="Pfam" id="PF02225">
    <property type="entry name" value="PA"/>
    <property type="match status" value="1"/>
</dbReference>
<feature type="active site" description="Charge relay system" evidence="8">
    <location>
        <position position="228"/>
    </location>
</feature>
<dbReference type="InterPro" id="IPR036852">
    <property type="entry name" value="Peptidase_S8/S53_dom_sf"/>
</dbReference>
<proteinExistence type="inferred from homology"/>
<evidence type="ECO:0000256" key="1">
    <source>
        <dbReference type="ARBA" id="ARBA00011073"/>
    </source>
</evidence>
<evidence type="ECO:0000256" key="3">
    <source>
        <dbReference type="ARBA" id="ARBA00022525"/>
    </source>
</evidence>
<dbReference type="PROSITE" id="PS00138">
    <property type="entry name" value="SUBTILASE_SER"/>
    <property type="match status" value="1"/>
</dbReference>
<dbReference type="PRINTS" id="PR00723">
    <property type="entry name" value="SUBTILISIN"/>
</dbReference>
<dbReference type="InterPro" id="IPR023828">
    <property type="entry name" value="Peptidase_S8_Ser-AS"/>
</dbReference>
<feature type="chain" id="PRO_5046003696" evidence="11">
    <location>
        <begin position="30"/>
        <end position="1647"/>
    </location>
</feature>
<dbReference type="EMBL" id="JBEPLV010000001">
    <property type="protein sequence ID" value="MET3544371.1"/>
    <property type="molecule type" value="Genomic_DNA"/>
</dbReference>
<evidence type="ECO:0000256" key="5">
    <source>
        <dbReference type="ARBA" id="ARBA00022729"/>
    </source>
</evidence>
<dbReference type="Gene3D" id="3.50.30.30">
    <property type="match status" value="1"/>
</dbReference>
<reference evidence="13 14" key="1">
    <citation type="submission" date="2024-06" db="EMBL/GenBank/DDBJ databases">
        <title>Genomic Encyclopedia of Type Strains, Phase IV (KMG-IV): sequencing the most valuable type-strain genomes for metagenomic binning, comparative biology and taxonomic classification.</title>
        <authorList>
            <person name="Goeker M."/>
        </authorList>
    </citation>
    <scope>NUCLEOTIDE SEQUENCE [LARGE SCALE GENOMIC DNA]</scope>
    <source>
        <strain evidence="13 14">DSM 17253</strain>
    </source>
</reference>
<comment type="caution">
    <text evidence="13">The sequence shown here is derived from an EMBL/GenBank/DDBJ whole genome shotgun (WGS) entry which is preliminary data.</text>
</comment>
<feature type="region of interest" description="Disordered" evidence="10">
    <location>
        <begin position="54"/>
        <end position="90"/>
    </location>
</feature>
<dbReference type="Pfam" id="PF00395">
    <property type="entry name" value="SLH"/>
    <property type="match status" value="2"/>
</dbReference>
<dbReference type="PROSITE" id="PS51892">
    <property type="entry name" value="SUBTILASE"/>
    <property type="match status" value="1"/>
</dbReference>
<dbReference type="Gene3D" id="2.60.40.680">
    <property type="match status" value="1"/>
</dbReference>
<evidence type="ECO:0000256" key="9">
    <source>
        <dbReference type="RuleBase" id="RU003355"/>
    </source>
</evidence>
<dbReference type="PROSITE" id="PS51272">
    <property type="entry name" value="SLH"/>
    <property type="match status" value="2"/>
</dbReference>
<dbReference type="Gene3D" id="3.40.50.200">
    <property type="entry name" value="Peptidase S8/S53 domain"/>
    <property type="match status" value="1"/>
</dbReference>
<feature type="compositionally biased region" description="Polar residues" evidence="10">
    <location>
        <begin position="1075"/>
        <end position="1089"/>
    </location>
</feature>
<keyword evidence="7 8" id="KW-0720">Serine protease</keyword>
<feature type="domain" description="SLH" evidence="12">
    <location>
        <begin position="1491"/>
        <end position="1555"/>
    </location>
</feature>
<dbReference type="InterPro" id="IPR037045">
    <property type="entry name" value="S8pro/Inhibitor_I9_sf"/>
</dbReference>
<dbReference type="PROSITE" id="PS00136">
    <property type="entry name" value="SUBTILASE_ASP"/>
    <property type="match status" value="1"/>
</dbReference>
<evidence type="ECO:0000256" key="2">
    <source>
        <dbReference type="ARBA" id="ARBA00022512"/>
    </source>
</evidence>
<sequence length="1647" mass="174234">MKKGSSTIRTYSTLLLSALLAIGVAYPNASVSAAAAPDLRSADHSAIHLESSLRQGDWKLNPPAQGTSSPVQSLAAAAPDEPQNFVDPSDSSEPVTVIVQLKNDPLKVFEAKPSSKARSSLGSYSSILNQEHSAFKSAALSKTGAKFKREYSKVFNGYSVTLPANEVDKLLTLPNVKAVFPNEEMHALPVADGHEMTPNMDESAPLIGAEDMWDSGYDGEGIKVGVIDTGIDYNHPSLKDAYKGGYDFVDNDADPMETLPDPSKPVDSNGSTYDTYHGTHVSGTVAGRGDPEHPDAGKGWVRGVAPGSDLYVYRVLGPYGSGSTENVIAGIEKAVSDGMDVINLSLGSNMNNSYTPDAIAADNAALAGVTVVISNGNEGPDAETVGSPAAAQLAISVGASTPPLQTPIFTSDTIGITYAQLAATSPKLETEGADLELVDASLGRTSDYANIDVKGKTAFVQRGEISFAEKAKNAAANGAVAVIIYNNAPGEIGGATLNGEEDVVPAYTISQESGKKLKSEIAKGNNHVTFSYKAEVDLLADLSSRGPALPNYTIKPDITAPGVGIKSSIPAFGGDYTNAYEELQGTSMAAPHVAGSAALMLEKTREEGLQLKPDDVKALLTNNAVLIKDRDNREYGTNEQGAGRVDLKNSAEADAIVKVEESLPAQLQDDTHQTSYSGSISFGLQGAGADVTRKLTVENIANTDQSYSIEVKWNHGGGPVLTPAADSVSLTAGQLTADLNVSLNIPEGTADGLYDGQLIFTQAGNGHVLHVPFSVYVGETYNLADISNVELDPIYLSSTKEGKGSTLYYALNKKLVDYEFDVYRFDDEGNGEYVGYIYDRDFQNKLDPFYYSYEWDGKVDIATEPGRKRVNLDPEGVYGIVPVTVEEGDKTAEVVTDSLSQFLVDNTAPDALVPDELVVNPDKPNVGLLQGTINGDLLLDYFYDGTNLQDLIHIKATNTVSKTKLCKEYPATIDEEGNYTIEVPLEDGLNTIDLYVTDDAGNGSSKPVKTYKYTAKPETPKNTDVSLSVPNQAKVNEPFDVKVDFKGSEEIQAMTVNVTYDVYTELDHITPVIDGTSNGPVESLTSPESTDTKDGKKTATFGIQFNHPVKEGTLAKFTFKGTKAGQYDFEVTKATLMNTEGKEVQTGQFTGTSIEVTPAEEPDGSQTPDQVTGTDPNQAPDSEQIQADEPVTQPDPGLTDDVTGSFEVKAAKLDAPASTPDAEEVTAEQDIASTTIPCTTPDPDPGPGPGPGPDPNPNPNPDPDPSPNPNPGTGSSGGGSVSSSSSIVTPTVPAGKKLAAGSLVEQGTGDQKTASLSIDAAYVTNQLSNADTKAVTLDISDTDVETYHTLNIQLSKAVADQLTKSNKGLIIKGKSLELSVPADDLSSFITTNGLTIGLGYSSNPAGTPQSPTGGTTNFVSGALVLSEPAASLASPVTVTLQLDPAKIKNRNKVGIFSVDSNNLWTYLKPGSNSANSVTFSLNKSGSYAAFESNKTFADLNNHWAKDEIEVIASHYLATGKDTTETYKPNDQVTQAEFLTLLDRLLNTGKTWSDRTAETGAAHSLTREELAVLLAQALKADLTNSNATELAFTDQNSIQPSALNAIAYAVKQGYLQGNPDHSFDPKGKLTRAEAGVILYRVLQDIQSK</sequence>
<dbReference type="CDD" id="cd07474">
    <property type="entry name" value="Peptidases_S8_subtilisin_Vpr-like"/>
    <property type="match status" value="1"/>
</dbReference>
<dbReference type="GO" id="GO:0006508">
    <property type="term" value="P:proteolysis"/>
    <property type="evidence" value="ECO:0007669"/>
    <property type="project" value="UniProtKB-KW"/>
</dbReference>
<dbReference type="Pfam" id="PF05922">
    <property type="entry name" value="Inhibitor_I9"/>
    <property type="match status" value="1"/>
</dbReference>
<keyword evidence="14" id="KW-1185">Reference proteome</keyword>
<dbReference type="InterPro" id="IPR010259">
    <property type="entry name" value="S8pro/Inhibitor_I9"/>
</dbReference>
<dbReference type="PANTHER" id="PTHR43806:SF65">
    <property type="entry name" value="SERINE PROTEASE APRX"/>
    <property type="match status" value="1"/>
</dbReference>
<dbReference type="Pfam" id="PF00082">
    <property type="entry name" value="Peptidase_S8"/>
    <property type="match status" value="1"/>
</dbReference>
<feature type="region of interest" description="Disordered" evidence="10">
    <location>
        <begin position="1155"/>
        <end position="1290"/>
    </location>
</feature>
<dbReference type="GO" id="GO:0008233">
    <property type="term" value="F:peptidase activity"/>
    <property type="evidence" value="ECO:0007669"/>
    <property type="project" value="UniProtKB-KW"/>
</dbReference>
<dbReference type="SUPFAM" id="SSF52743">
    <property type="entry name" value="Subtilisin-like"/>
    <property type="match status" value="1"/>
</dbReference>
<name>A0ABV2EXL6_9BACL</name>
<dbReference type="InterPro" id="IPR022398">
    <property type="entry name" value="Peptidase_S8_His-AS"/>
</dbReference>
<keyword evidence="4 8" id="KW-0645">Protease</keyword>
<dbReference type="InterPro" id="IPR003137">
    <property type="entry name" value="PA_domain"/>
</dbReference>
<feature type="active site" description="Charge relay system" evidence="8">
    <location>
        <position position="587"/>
    </location>
</feature>
<accession>A0ABV2EXL6</accession>
<feature type="compositionally biased region" description="Pro residues" evidence="10">
    <location>
        <begin position="1240"/>
        <end position="1270"/>
    </location>
</feature>
<feature type="domain" description="SLH" evidence="12">
    <location>
        <begin position="1588"/>
        <end position="1647"/>
    </location>
</feature>
<feature type="region of interest" description="Disordered" evidence="10">
    <location>
        <begin position="1074"/>
        <end position="1096"/>
    </location>
</feature>
<evidence type="ECO:0000256" key="8">
    <source>
        <dbReference type="PROSITE-ProRule" id="PRU01240"/>
    </source>
</evidence>
<dbReference type="InterPro" id="IPR000209">
    <property type="entry name" value="Peptidase_S8/S53_dom"/>
</dbReference>
<dbReference type="Proteomes" id="UP001549098">
    <property type="component" value="Unassembled WGS sequence"/>
</dbReference>
<feature type="signal peptide" evidence="11">
    <location>
        <begin position="1"/>
        <end position="29"/>
    </location>
</feature>
<gene>
    <name evidence="13" type="ORF">ABID47_000965</name>
</gene>
<evidence type="ECO:0000256" key="4">
    <source>
        <dbReference type="ARBA" id="ARBA00022670"/>
    </source>
</evidence>
<keyword evidence="3" id="KW-0964">Secreted</keyword>
<dbReference type="RefSeq" id="WP_354495111.1">
    <property type="nucleotide sequence ID" value="NZ_JBEPLV010000001.1"/>
</dbReference>
<feature type="active site" description="Charge relay system" evidence="8">
    <location>
        <position position="277"/>
    </location>
</feature>
<evidence type="ECO:0000256" key="10">
    <source>
        <dbReference type="SAM" id="MobiDB-lite"/>
    </source>
</evidence>
<evidence type="ECO:0000313" key="14">
    <source>
        <dbReference type="Proteomes" id="UP001549098"/>
    </source>
</evidence>
<evidence type="ECO:0000256" key="7">
    <source>
        <dbReference type="ARBA" id="ARBA00022825"/>
    </source>
</evidence>